<keyword evidence="7 11" id="KW-0676">Redox-active center</keyword>
<evidence type="ECO:0000256" key="1">
    <source>
        <dbReference type="ARBA" id="ARBA00007532"/>
    </source>
</evidence>
<evidence type="ECO:0000256" key="4">
    <source>
        <dbReference type="ARBA" id="ARBA00022857"/>
    </source>
</evidence>
<keyword evidence="3 9" id="KW-0274">FAD</keyword>
<feature type="binding site" evidence="9">
    <location>
        <begin position="237"/>
        <end position="244"/>
    </location>
    <ligand>
        <name>NAD(+)</name>
        <dbReference type="ChEBI" id="CHEBI:57540"/>
    </ligand>
</feature>
<evidence type="ECO:0000256" key="3">
    <source>
        <dbReference type="ARBA" id="ARBA00022827"/>
    </source>
</evidence>
<keyword evidence="6" id="KW-1015">Disulfide bond</keyword>
<dbReference type="PANTHER" id="PTHR42737:SF7">
    <property type="entry name" value="THIOREDOXIN-DISULFIDE REDUCTASE"/>
    <property type="match status" value="1"/>
</dbReference>
<dbReference type="SUPFAM" id="SSF51905">
    <property type="entry name" value="FAD/NAD(P)-binding domain"/>
    <property type="match status" value="1"/>
</dbReference>
<keyword evidence="4" id="KW-0521">NADP</keyword>
<feature type="binding site" evidence="9">
    <location>
        <position position="173"/>
    </location>
    <ligand>
        <name>FAD</name>
        <dbReference type="ChEBI" id="CHEBI:57692"/>
    </ligand>
</feature>
<proteinExistence type="inferred from homology"/>
<evidence type="ECO:0000256" key="9">
    <source>
        <dbReference type="PIRSR" id="PIRSR000350-3"/>
    </source>
</evidence>
<dbReference type="InterPro" id="IPR012999">
    <property type="entry name" value="Pyr_OxRdtase_I_AS"/>
</dbReference>
<dbReference type="FunFam" id="3.30.390.30:FF:000004">
    <property type="entry name" value="Thioredoxin reductase 1, cytoplasmic"/>
    <property type="match status" value="1"/>
</dbReference>
<dbReference type="FunFam" id="3.50.50.60:FF:000012">
    <property type="entry name" value="Thioredoxin reductase 1, cytoplasmic"/>
    <property type="match status" value="1"/>
</dbReference>
<dbReference type="AlphaFoldDB" id="A0AAW2HRL5"/>
<dbReference type="GO" id="GO:0004362">
    <property type="term" value="F:glutathione-disulfide reductase (NADPH) activity"/>
    <property type="evidence" value="ECO:0007669"/>
    <property type="project" value="TreeGrafter"/>
</dbReference>
<feature type="active site" description="Proton acceptor" evidence="8">
    <location>
        <position position="507"/>
    </location>
</feature>
<organism evidence="14">
    <name type="scientific">Menopon gallinae</name>
    <name type="common">poultry shaft louse</name>
    <dbReference type="NCBI Taxonomy" id="328185"/>
    <lineage>
        <taxon>Eukaryota</taxon>
        <taxon>Metazoa</taxon>
        <taxon>Ecdysozoa</taxon>
        <taxon>Arthropoda</taxon>
        <taxon>Hexapoda</taxon>
        <taxon>Insecta</taxon>
        <taxon>Pterygota</taxon>
        <taxon>Neoptera</taxon>
        <taxon>Paraneoptera</taxon>
        <taxon>Psocodea</taxon>
        <taxon>Troctomorpha</taxon>
        <taxon>Phthiraptera</taxon>
        <taxon>Amblycera</taxon>
        <taxon>Menoponidae</taxon>
        <taxon>Menopon</taxon>
    </lineage>
</organism>
<evidence type="ECO:0000259" key="12">
    <source>
        <dbReference type="Pfam" id="PF02852"/>
    </source>
</evidence>
<feature type="domain" description="FAD/NAD(P)-binding" evidence="13">
    <location>
        <begin position="52"/>
        <end position="385"/>
    </location>
</feature>
<evidence type="ECO:0000256" key="7">
    <source>
        <dbReference type="ARBA" id="ARBA00023284"/>
    </source>
</evidence>
<dbReference type="GO" id="GO:0050660">
    <property type="term" value="F:flavin adenine dinucleotide binding"/>
    <property type="evidence" value="ECO:0007669"/>
    <property type="project" value="InterPro"/>
</dbReference>
<dbReference type="PANTHER" id="PTHR42737">
    <property type="entry name" value="GLUTATHIONE REDUCTASE"/>
    <property type="match status" value="1"/>
</dbReference>
<evidence type="ECO:0000256" key="8">
    <source>
        <dbReference type="PIRSR" id="PIRSR000350-2"/>
    </source>
</evidence>
<dbReference type="NCBIfam" id="TIGR01438">
    <property type="entry name" value="TGR"/>
    <property type="match status" value="1"/>
</dbReference>
<feature type="binding site" evidence="9">
    <location>
        <position position="369"/>
    </location>
    <ligand>
        <name>FAD</name>
        <dbReference type="ChEBI" id="CHEBI:57692"/>
    </ligand>
</feature>
<feature type="disulfide bond" description="Redox-active" evidence="10">
    <location>
        <begin position="98"/>
        <end position="103"/>
    </location>
</feature>
<comment type="caution">
    <text evidence="14">The sequence shown here is derived from an EMBL/GenBank/DDBJ whole genome shotgun (WGS) entry which is preliminary data.</text>
</comment>
<dbReference type="GO" id="GO:0006749">
    <property type="term" value="P:glutathione metabolic process"/>
    <property type="evidence" value="ECO:0007669"/>
    <property type="project" value="TreeGrafter"/>
</dbReference>
<dbReference type="InterPro" id="IPR023753">
    <property type="entry name" value="FAD/NAD-binding_dom"/>
</dbReference>
<dbReference type="InterPro" id="IPR016156">
    <property type="entry name" value="FAD/NAD-linked_Rdtase_dimer_sf"/>
</dbReference>
<gene>
    <name evidence="14" type="ORF">PYX00_005206</name>
</gene>
<dbReference type="InterPro" id="IPR004099">
    <property type="entry name" value="Pyr_nucl-diS_OxRdtase_dimer"/>
</dbReference>
<feature type="domain" description="Pyridine nucleotide-disulphide oxidoreductase dimerisation" evidence="12">
    <location>
        <begin position="405"/>
        <end position="516"/>
    </location>
</feature>
<keyword evidence="9" id="KW-0547">Nucleotide-binding</keyword>
<dbReference type="PIRSF" id="PIRSF000350">
    <property type="entry name" value="Mercury_reductase_MerA"/>
    <property type="match status" value="1"/>
</dbReference>
<dbReference type="InterPro" id="IPR036188">
    <property type="entry name" value="FAD/NAD-bd_sf"/>
</dbReference>
<dbReference type="Gene3D" id="3.50.50.60">
    <property type="entry name" value="FAD/NAD(P)-binding domain"/>
    <property type="match status" value="2"/>
</dbReference>
<dbReference type="InterPro" id="IPR006338">
    <property type="entry name" value="Thioredoxin/glutathione_Rdtase"/>
</dbReference>
<keyword evidence="9" id="KW-0520">NAD</keyword>
<keyword evidence="5 11" id="KW-0560">Oxidoreductase</keyword>
<evidence type="ECO:0000256" key="11">
    <source>
        <dbReference type="RuleBase" id="RU003691"/>
    </source>
</evidence>
<dbReference type="SUPFAM" id="SSF55424">
    <property type="entry name" value="FAD/NAD-linked reductases, dimerisation (C-terminal) domain"/>
    <property type="match status" value="1"/>
</dbReference>
<comment type="cofactor">
    <cofactor evidence="9">
        <name>FAD</name>
        <dbReference type="ChEBI" id="CHEBI:57692"/>
    </cofactor>
    <text evidence="9">Binds 1 FAD per subunit.</text>
</comment>
<dbReference type="GO" id="GO:0005829">
    <property type="term" value="C:cytosol"/>
    <property type="evidence" value="ECO:0007669"/>
    <property type="project" value="TreeGrafter"/>
</dbReference>
<evidence type="ECO:0000256" key="5">
    <source>
        <dbReference type="ARBA" id="ARBA00023002"/>
    </source>
</evidence>
<evidence type="ECO:0008006" key="15">
    <source>
        <dbReference type="Google" id="ProtNLM"/>
    </source>
</evidence>
<dbReference type="PROSITE" id="PS00076">
    <property type="entry name" value="PYRIDINE_REDOX_1"/>
    <property type="match status" value="1"/>
</dbReference>
<feature type="binding site" evidence="9">
    <location>
        <position position="328"/>
    </location>
    <ligand>
        <name>NAD(+)</name>
        <dbReference type="ChEBI" id="CHEBI:57540"/>
    </ligand>
</feature>
<dbReference type="PRINTS" id="PR00411">
    <property type="entry name" value="PNDRDTASEI"/>
</dbReference>
<evidence type="ECO:0000259" key="13">
    <source>
        <dbReference type="Pfam" id="PF07992"/>
    </source>
</evidence>
<feature type="binding site" evidence="9">
    <location>
        <position position="107"/>
    </location>
    <ligand>
        <name>FAD</name>
        <dbReference type="ChEBI" id="CHEBI:57692"/>
    </ligand>
</feature>
<dbReference type="GO" id="GO:0005739">
    <property type="term" value="C:mitochondrion"/>
    <property type="evidence" value="ECO:0007669"/>
    <property type="project" value="TreeGrafter"/>
</dbReference>
<dbReference type="GO" id="GO:0004791">
    <property type="term" value="F:thioredoxin-disulfide reductase (NADPH) activity"/>
    <property type="evidence" value="ECO:0007669"/>
    <property type="project" value="InterPro"/>
</dbReference>
<evidence type="ECO:0000256" key="10">
    <source>
        <dbReference type="PIRSR" id="PIRSR000350-4"/>
    </source>
</evidence>
<dbReference type="InterPro" id="IPR046952">
    <property type="entry name" value="GSHR/TRXR-like"/>
</dbReference>
<sequence length="534" mass="58325">MAASALFLKCQSPAAGYIIRFVTKDTRYSGCFLNLRIRKSSNVASQLGTDTYDIVVIGGGSGGLSCAKEAKALGASVVVLDYVLPTPSGVVWGLGGTCVNVGCIPKKLMHQAALLGESIREAEFFGWNVTATDKLNIDWTKLTRAVQDHIKSVNWVTRVALREKKIDYINGQGKFIDKDTIEVVVKDTKKQIRGKNFVIAIGGRPVYPNIQGAIQYGITSDDIFSLNSPPGNTLVIGAGYIGLECAGFLNTFGYPVTVMVRSTVLRSFDRQMADLIKENMKERGVKFLEKSVPLSVEKNDKNLTVAYKNIQTAAVETAEFDTVLFAVGRRALTSEMNIKATGIEIDPESGKIIANNEKTNVPNIYAVGDVLHGKPELTPIAIQAGKLLARRILGQSQEQMDYGIVPTTVFSPLEYGCVGMSEESAIKEFGEEQIEVYHSFYKPTEFAIPQKSTSQCYLKVVTRRYDPKIVLGMHFIGPNAGEVIQGYTAAIKCNITMEKLMSTLGIHPTVSEEFVRLVITKRSGIDPTPQSCCS</sequence>
<dbReference type="PRINTS" id="PR00368">
    <property type="entry name" value="FADPNR"/>
</dbReference>
<dbReference type="GO" id="GO:0034599">
    <property type="term" value="P:cellular response to oxidative stress"/>
    <property type="evidence" value="ECO:0007669"/>
    <property type="project" value="TreeGrafter"/>
</dbReference>
<protein>
    <recommendedName>
        <fullName evidence="15">Thioredoxin-disulfide reductase</fullName>
    </recommendedName>
</protein>
<dbReference type="Pfam" id="PF02852">
    <property type="entry name" value="Pyr_redox_dim"/>
    <property type="match status" value="1"/>
</dbReference>
<dbReference type="GO" id="GO:0045454">
    <property type="term" value="P:cell redox homeostasis"/>
    <property type="evidence" value="ECO:0007669"/>
    <property type="project" value="InterPro"/>
</dbReference>
<evidence type="ECO:0000256" key="6">
    <source>
        <dbReference type="ARBA" id="ARBA00023157"/>
    </source>
</evidence>
<evidence type="ECO:0000256" key="2">
    <source>
        <dbReference type="ARBA" id="ARBA00022630"/>
    </source>
</evidence>
<accession>A0AAW2HRL5</accession>
<comment type="similarity">
    <text evidence="1 11">Belongs to the class-I pyridine nucleotide-disulfide oxidoreductase family.</text>
</comment>
<dbReference type="InterPro" id="IPR001100">
    <property type="entry name" value="Pyr_nuc-diS_OxRdtase"/>
</dbReference>
<evidence type="ECO:0000313" key="14">
    <source>
        <dbReference type="EMBL" id="KAL0272110.1"/>
    </source>
</evidence>
<reference evidence="14" key="1">
    <citation type="journal article" date="2024" name="Gigascience">
        <title>Chromosome-level genome of the poultry shaft louse Menopon gallinae provides insight into the host-switching and adaptive evolution of parasitic lice.</title>
        <authorList>
            <person name="Xu Y."/>
            <person name="Ma L."/>
            <person name="Liu S."/>
            <person name="Liang Y."/>
            <person name="Liu Q."/>
            <person name="He Z."/>
            <person name="Tian L."/>
            <person name="Duan Y."/>
            <person name="Cai W."/>
            <person name="Li H."/>
            <person name="Song F."/>
        </authorList>
    </citation>
    <scope>NUCLEOTIDE SEQUENCE</scope>
    <source>
        <strain evidence="14">Cailab_2023a</strain>
    </source>
</reference>
<dbReference type="Pfam" id="PF07992">
    <property type="entry name" value="Pyr_redox_2"/>
    <property type="match status" value="1"/>
</dbReference>
<dbReference type="Gene3D" id="3.30.390.30">
    <property type="match status" value="1"/>
</dbReference>
<keyword evidence="2 11" id="KW-0285">Flavoprotein</keyword>
<name>A0AAW2HRL5_9NEOP</name>
<dbReference type="EMBL" id="JARGDH010000003">
    <property type="protein sequence ID" value="KAL0272110.1"/>
    <property type="molecule type" value="Genomic_DNA"/>
</dbReference>